<reference evidence="1 2" key="1">
    <citation type="submission" date="2012-04" db="EMBL/GenBank/DDBJ databases">
        <title>The Genome Sequence of Afipia clevelandensis ATCC 49720.</title>
        <authorList>
            <consortium name="The Broad Institute Genome Sequencing Platform"/>
            <person name="Earl A."/>
            <person name="Ward D."/>
            <person name="Feldgarden M."/>
            <person name="Gevers D."/>
            <person name="Huys G."/>
            <person name="Walker B."/>
            <person name="Young S.K."/>
            <person name="Zeng Q."/>
            <person name="Gargeya S."/>
            <person name="Fitzgerald M."/>
            <person name="Haas B."/>
            <person name="Abouelleil A."/>
            <person name="Alvarado L."/>
            <person name="Arachchi H.M."/>
            <person name="Berlin A."/>
            <person name="Chapman S.B."/>
            <person name="Goldberg J."/>
            <person name="Griggs A."/>
            <person name="Gujja S."/>
            <person name="Hansen M."/>
            <person name="Howarth C."/>
            <person name="Imamovic A."/>
            <person name="Larimer J."/>
            <person name="McCowen C."/>
            <person name="Montmayeur A."/>
            <person name="Murphy C."/>
            <person name="Neiman D."/>
            <person name="Pearson M."/>
            <person name="Priest M."/>
            <person name="Roberts A."/>
            <person name="Saif S."/>
            <person name="Shea T."/>
            <person name="Sisk P."/>
            <person name="Sykes S."/>
            <person name="Wortman J."/>
            <person name="Nusbaum C."/>
            <person name="Birren B."/>
        </authorList>
    </citation>
    <scope>NUCLEOTIDE SEQUENCE [LARGE SCALE GENOMIC DNA]</scope>
    <source>
        <strain evidence="1 2">ATCC 49720</strain>
    </source>
</reference>
<keyword evidence="2" id="KW-1185">Reference proteome</keyword>
<comment type="caution">
    <text evidence="1">The sequence shown here is derived from an EMBL/GenBank/DDBJ whole genome shotgun (WGS) entry which is preliminary data.</text>
</comment>
<dbReference type="HOGENOM" id="CLU_3354124_0_0_5"/>
<dbReference type="Proteomes" id="UP000001095">
    <property type="component" value="Unassembled WGS sequence"/>
</dbReference>
<gene>
    <name evidence="1" type="ORF">HMPREF9696_04065</name>
</gene>
<evidence type="ECO:0000313" key="2">
    <source>
        <dbReference type="Proteomes" id="UP000001095"/>
    </source>
</evidence>
<protein>
    <submittedName>
        <fullName evidence="1">Uncharacterized protein</fullName>
    </submittedName>
</protein>
<organism evidence="1 2">
    <name type="scientific">Afipia clevelandensis ATCC 49720</name>
    <dbReference type="NCBI Taxonomy" id="883079"/>
    <lineage>
        <taxon>Bacteria</taxon>
        <taxon>Pseudomonadati</taxon>
        <taxon>Pseudomonadota</taxon>
        <taxon>Alphaproteobacteria</taxon>
        <taxon>Hyphomicrobiales</taxon>
        <taxon>Nitrobacteraceae</taxon>
        <taxon>Afipia</taxon>
    </lineage>
</organism>
<sequence length="36" mass="3962">MTLQCSLPYVQQQSADSLINPSTLYAIAAVQHEQGR</sequence>
<evidence type="ECO:0000313" key="1">
    <source>
        <dbReference type="EMBL" id="EKS31844.1"/>
    </source>
</evidence>
<name>K8NTQ0_9BRAD</name>
<dbReference type="EMBL" id="AGWY01000018">
    <property type="protein sequence ID" value="EKS31844.1"/>
    <property type="molecule type" value="Genomic_DNA"/>
</dbReference>
<accession>K8NTQ0</accession>
<dbReference type="AlphaFoldDB" id="K8NTQ0"/>
<proteinExistence type="predicted"/>